<comment type="caution">
    <text evidence="2">The sequence shown here is derived from an EMBL/GenBank/DDBJ whole genome shotgun (WGS) entry which is preliminary data.</text>
</comment>
<dbReference type="Pfam" id="PF23843">
    <property type="entry name" value="DUF7210"/>
    <property type="match status" value="1"/>
</dbReference>
<evidence type="ECO:0000313" key="3">
    <source>
        <dbReference type="Proteomes" id="UP000674416"/>
    </source>
</evidence>
<dbReference type="InterPro" id="IPR055634">
    <property type="entry name" value="DUF7210"/>
</dbReference>
<dbReference type="RefSeq" id="WP_158320298.1">
    <property type="nucleotide sequence ID" value="NZ_JAFDST010000001.1"/>
</dbReference>
<keyword evidence="3" id="KW-1185">Reference proteome</keyword>
<feature type="domain" description="DUF7210" evidence="1">
    <location>
        <begin position="13"/>
        <end position="49"/>
    </location>
</feature>
<dbReference type="Proteomes" id="UP000674416">
    <property type="component" value="Unassembled WGS sequence"/>
</dbReference>
<reference evidence="2 3" key="1">
    <citation type="submission" date="2021-01" db="EMBL/GenBank/DDBJ databases">
        <title>Genomic Encyclopedia of Type Strains, Phase IV (KMG-IV): sequencing the most valuable type-strain genomes for metagenomic binning, comparative biology and taxonomic classification.</title>
        <authorList>
            <person name="Goeker M."/>
        </authorList>
    </citation>
    <scope>NUCLEOTIDE SEQUENCE [LARGE SCALE GENOMIC DNA]</scope>
    <source>
        <strain evidence="2 3">DSM 103394</strain>
    </source>
</reference>
<name>A0ABS4CTD4_9BACI</name>
<proteinExistence type="predicted"/>
<accession>A0ABS4CTD4</accession>
<sequence length="51" mass="5796">MAEENKESRTRKVKVTLLKNVNLNGERFKKGDSLSLEKSKEDAFRDAGVVE</sequence>
<dbReference type="EMBL" id="JAFDST010000001">
    <property type="protein sequence ID" value="MBP1080811.1"/>
    <property type="molecule type" value="Genomic_DNA"/>
</dbReference>
<evidence type="ECO:0000259" key="1">
    <source>
        <dbReference type="Pfam" id="PF23843"/>
    </source>
</evidence>
<protein>
    <recommendedName>
        <fullName evidence="1">DUF7210 domain-containing protein</fullName>
    </recommendedName>
</protein>
<gene>
    <name evidence="2" type="ORF">JOC74_001299</name>
</gene>
<evidence type="ECO:0000313" key="2">
    <source>
        <dbReference type="EMBL" id="MBP1080811.1"/>
    </source>
</evidence>
<organism evidence="2 3">
    <name type="scientific">Bacillus capparidis</name>
    <dbReference type="NCBI Taxonomy" id="1840411"/>
    <lineage>
        <taxon>Bacteria</taxon>
        <taxon>Bacillati</taxon>
        <taxon>Bacillota</taxon>
        <taxon>Bacilli</taxon>
        <taxon>Bacillales</taxon>
        <taxon>Bacillaceae</taxon>
        <taxon>Bacillus</taxon>
    </lineage>
</organism>